<dbReference type="Pfam" id="PF00817">
    <property type="entry name" value="IMS"/>
    <property type="match status" value="1"/>
</dbReference>
<comment type="function">
    <text evidence="15">Poorly processive, error-prone DNA polymerase involved in untargeted mutagenesis. Copies undamaged DNA at stalled replication forks, which arise in vivo from mismatched or misaligned primer ends. These misaligned primers can be extended by PolIV. Exhibits no 3'-5' exonuclease (proofreading) activity. May be involved in translesional synthesis, in conjunction with the beta clamp from PolIII.</text>
</comment>
<dbReference type="EMBL" id="JABKKJ010000015">
    <property type="protein sequence ID" value="NPE25644.1"/>
    <property type="molecule type" value="Genomic_DNA"/>
</dbReference>
<dbReference type="Gene3D" id="1.10.150.20">
    <property type="entry name" value="5' to 3' exonuclease, C-terminal subdomain"/>
    <property type="match status" value="1"/>
</dbReference>
<dbReference type="Gene3D" id="3.40.1170.60">
    <property type="match status" value="1"/>
</dbReference>
<dbReference type="GO" id="GO:0003887">
    <property type="term" value="F:DNA-directed DNA polymerase activity"/>
    <property type="evidence" value="ECO:0007669"/>
    <property type="project" value="UniProtKB-EC"/>
</dbReference>
<evidence type="ECO:0000256" key="2">
    <source>
        <dbReference type="ARBA" id="ARBA00010945"/>
    </source>
</evidence>
<evidence type="ECO:0000256" key="9">
    <source>
        <dbReference type="ARBA" id="ARBA00022763"/>
    </source>
</evidence>
<dbReference type="PANTHER" id="PTHR11076">
    <property type="entry name" value="DNA REPAIR POLYMERASE UMUC / TRANSFERASE FAMILY MEMBER"/>
    <property type="match status" value="1"/>
</dbReference>
<proteinExistence type="inferred from homology"/>
<protein>
    <recommendedName>
        <fullName evidence="15">DNA polymerase IV</fullName>
        <shortName evidence="15">Pol IV</shortName>
        <ecNumber evidence="15">2.7.7.7</ecNumber>
    </recommendedName>
</protein>
<feature type="binding site" evidence="15">
    <location>
        <position position="10"/>
    </location>
    <ligand>
        <name>Mg(2+)</name>
        <dbReference type="ChEBI" id="CHEBI:18420"/>
    </ligand>
</feature>
<dbReference type="InterPro" id="IPR043502">
    <property type="entry name" value="DNA/RNA_pol_sf"/>
</dbReference>
<dbReference type="InterPro" id="IPR053848">
    <property type="entry name" value="IMS_HHH_1"/>
</dbReference>
<feature type="site" description="Substrate discrimination" evidence="15">
    <location>
        <position position="15"/>
    </location>
</feature>
<dbReference type="PROSITE" id="PS50173">
    <property type="entry name" value="UMUC"/>
    <property type="match status" value="1"/>
</dbReference>
<comment type="cofactor">
    <cofactor evidence="15">
        <name>Mg(2+)</name>
        <dbReference type="ChEBI" id="CHEBI:18420"/>
    </cofactor>
    <text evidence="15">Binds 2 magnesium ions per subunit.</text>
</comment>
<dbReference type="InterPro" id="IPR017961">
    <property type="entry name" value="DNA_pol_Y-fam_little_finger"/>
</dbReference>
<comment type="subcellular location">
    <subcellularLocation>
        <location evidence="1 15">Cytoplasm</location>
    </subcellularLocation>
</comment>
<keyword evidence="12 15" id="KW-0238">DNA-binding</keyword>
<keyword evidence="9 15" id="KW-0227">DNA damage</keyword>
<comment type="similarity">
    <text evidence="2 15">Belongs to the DNA polymerase type-Y family.</text>
</comment>
<evidence type="ECO:0000256" key="13">
    <source>
        <dbReference type="ARBA" id="ARBA00023204"/>
    </source>
</evidence>
<keyword evidence="8 15" id="KW-0479">Metal-binding</keyword>
<dbReference type="SUPFAM" id="SSF56672">
    <property type="entry name" value="DNA/RNA polymerases"/>
    <property type="match status" value="1"/>
</dbReference>
<evidence type="ECO:0000256" key="5">
    <source>
        <dbReference type="ARBA" id="ARBA00022679"/>
    </source>
</evidence>
<keyword evidence="5 15" id="KW-0808">Transferase</keyword>
<feature type="domain" description="UmuC" evidence="16">
    <location>
        <begin position="6"/>
        <end position="186"/>
    </location>
</feature>
<dbReference type="InterPro" id="IPR022880">
    <property type="entry name" value="DNApol_IV"/>
</dbReference>
<evidence type="ECO:0000256" key="14">
    <source>
        <dbReference type="ARBA" id="ARBA00049244"/>
    </source>
</evidence>
<gene>
    <name evidence="15 17" type="primary">dinB</name>
    <name evidence="17" type="ORF">HPS54_08985</name>
</gene>
<keyword evidence="10 15" id="KW-0460">Magnesium</keyword>
<evidence type="ECO:0000256" key="12">
    <source>
        <dbReference type="ARBA" id="ARBA00023125"/>
    </source>
</evidence>
<sequence length="359" mass="40731">MMNRKIIHVDMDAFFASVEQRDDVSLRGKPIAVGFDGPRGVVSTASYEARRYGVRSAMSMAKAKRLCPELVVVPSHYEHYKEVSRCVHDIFREYTDIIEPLSLDEAFLDVTENKSGAELATDIAREIRCKIRDRLALTASAGVSYNKFLAKVASEVRKPDGMFVIHPDKAMDFIAGMRIEDFWGVGPKTARQMHRMGIFTGMQLRQCSLRHLTEVFGKQGAVYYDFARGIDLRPVESMRIRKSVGCEHTLEEDISRRSAVVIELYHVVTELVERLGHTGFEGCTLTLKVKFHDFEQITRSATQKKILKSKNDILPLAKMLMGQVEYSSLRSIRLIGLSVSNPPTHERRGVWVEGELDFK</sequence>
<evidence type="ECO:0000313" key="17">
    <source>
        <dbReference type="EMBL" id="NPE25644.1"/>
    </source>
</evidence>
<dbReference type="Gene3D" id="3.30.70.270">
    <property type="match status" value="1"/>
</dbReference>
<reference evidence="17 18" key="1">
    <citation type="submission" date="2020-05" db="EMBL/GenBank/DDBJ databases">
        <title>Distinct polysaccharide utilization as determinants for interspecies competition between intestinal Prevotella spp.</title>
        <authorList>
            <person name="Galvez E.J.C."/>
            <person name="Iljazovic A."/>
            <person name="Strowig T."/>
        </authorList>
    </citation>
    <scope>NUCLEOTIDE SEQUENCE [LARGE SCALE GENOMIC DNA]</scope>
    <source>
        <strain evidence="17 18">PCHR</strain>
    </source>
</reference>
<dbReference type="EC" id="2.7.7.7" evidence="15"/>
<keyword evidence="7 15" id="KW-0235">DNA replication</keyword>
<evidence type="ECO:0000256" key="7">
    <source>
        <dbReference type="ARBA" id="ARBA00022705"/>
    </source>
</evidence>
<keyword evidence="3 15" id="KW-0515">Mutator protein</keyword>
<comment type="subunit">
    <text evidence="15">Monomer.</text>
</comment>
<dbReference type="SUPFAM" id="SSF100879">
    <property type="entry name" value="Lesion bypass DNA polymerase (Y-family), little finger domain"/>
    <property type="match status" value="1"/>
</dbReference>
<dbReference type="NCBIfam" id="NF002677">
    <property type="entry name" value="PRK02406.1"/>
    <property type="match status" value="1"/>
</dbReference>
<comment type="catalytic activity">
    <reaction evidence="14 15">
        <text>DNA(n) + a 2'-deoxyribonucleoside 5'-triphosphate = DNA(n+1) + diphosphate</text>
        <dbReference type="Rhea" id="RHEA:22508"/>
        <dbReference type="Rhea" id="RHEA-COMP:17339"/>
        <dbReference type="Rhea" id="RHEA-COMP:17340"/>
        <dbReference type="ChEBI" id="CHEBI:33019"/>
        <dbReference type="ChEBI" id="CHEBI:61560"/>
        <dbReference type="ChEBI" id="CHEBI:173112"/>
        <dbReference type="EC" id="2.7.7.7"/>
    </reaction>
</comment>
<evidence type="ECO:0000256" key="1">
    <source>
        <dbReference type="ARBA" id="ARBA00004496"/>
    </source>
</evidence>
<keyword evidence="4 15" id="KW-0963">Cytoplasm</keyword>
<evidence type="ECO:0000256" key="15">
    <source>
        <dbReference type="HAMAP-Rule" id="MF_01113"/>
    </source>
</evidence>
<evidence type="ECO:0000256" key="11">
    <source>
        <dbReference type="ARBA" id="ARBA00022932"/>
    </source>
</evidence>
<dbReference type="RefSeq" id="WP_172345110.1">
    <property type="nucleotide sequence ID" value="NZ_CASYYZ010000096.1"/>
</dbReference>
<evidence type="ECO:0000256" key="8">
    <source>
        <dbReference type="ARBA" id="ARBA00022723"/>
    </source>
</evidence>
<comment type="caution">
    <text evidence="17">The sequence shown here is derived from an EMBL/GenBank/DDBJ whole genome shotgun (WGS) entry which is preliminary data.</text>
</comment>
<organism evidence="17 18">
    <name type="scientific">Xylanibacter caecicola</name>
    <dbReference type="NCBI Taxonomy" id="2736294"/>
    <lineage>
        <taxon>Bacteria</taxon>
        <taxon>Pseudomonadati</taxon>
        <taxon>Bacteroidota</taxon>
        <taxon>Bacteroidia</taxon>
        <taxon>Bacteroidales</taxon>
        <taxon>Prevotellaceae</taxon>
        <taxon>Xylanibacter</taxon>
    </lineage>
</organism>
<dbReference type="InterPro" id="IPR050116">
    <property type="entry name" value="DNA_polymerase-Y"/>
</dbReference>
<keyword evidence="18" id="KW-1185">Reference proteome</keyword>
<dbReference type="InterPro" id="IPR043128">
    <property type="entry name" value="Rev_trsase/Diguanyl_cyclase"/>
</dbReference>
<dbReference type="Pfam" id="PF11799">
    <property type="entry name" value="IMS_C"/>
    <property type="match status" value="1"/>
</dbReference>
<dbReference type="HAMAP" id="MF_01113">
    <property type="entry name" value="DNApol_IV"/>
    <property type="match status" value="1"/>
</dbReference>
<dbReference type="PANTHER" id="PTHR11076:SF33">
    <property type="entry name" value="DNA POLYMERASE KAPPA"/>
    <property type="match status" value="1"/>
</dbReference>
<keyword evidence="11 15" id="KW-0239">DNA-directed DNA polymerase</keyword>
<accession>A0ABX2B2A0</accession>
<evidence type="ECO:0000256" key="4">
    <source>
        <dbReference type="ARBA" id="ARBA00022490"/>
    </source>
</evidence>
<dbReference type="Gene3D" id="3.30.1490.100">
    <property type="entry name" value="DNA polymerase, Y-family, little finger domain"/>
    <property type="match status" value="1"/>
</dbReference>
<evidence type="ECO:0000313" key="18">
    <source>
        <dbReference type="Proteomes" id="UP000820977"/>
    </source>
</evidence>
<evidence type="ECO:0000256" key="6">
    <source>
        <dbReference type="ARBA" id="ARBA00022695"/>
    </source>
</evidence>
<dbReference type="InterPro" id="IPR001126">
    <property type="entry name" value="UmuC"/>
</dbReference>
<dbReference type="CDD" id="cd03586">
    <property type="entry name" value="PolY_Pol_IV_kappa"/>
    <property type="match status" value="1"/>
</dbReference>
<keyword evidence="6 15" id="KW-0548">Nucleotidyltransferase</keyword>
<dbReference type="Proteomes" id="UP000820977">
    <property type="component" value="Unassembled WGS sequence"/>
</dbReference>
<evidence type="ECO:0000259" key="16">
    <source>
        <dbReference type="PROSITE" id="PS50173"/>
    </source>
</evidence>
<feature type="active site" evidence="15">
    <location>
        <position position="105"/>
    </location>
</feature>
<keyword evidence="13 15" id="KW-0234">DNA repair</keyword>
<dbReference type="InterPro" id="IPR036775">
    <property type="entry name" value="DNA_pol_Y-fam_lit_finger_sf"/>
</dbReference>
<feature type="binding site" evidence="15">
    <location>
        <position position="104"/>
    </location>
    <ligand>
        <name>Mg(2+)</name>
        <dbReference type="ChEBI" id="CHEBI:18420"/>
    </ligand>
</feature>
<name>A0ABX2B2A0_9BACT</name>
<evidence type="ECO:0000256" key="3">
    <source>
        <dbReference type="ARBA" id="ARBA00022457"/>
    </source>
</evidence>
<evidence type="ECO:0000256" key="10">
    <source>
        <dbReference type="ARBA" id="ARBA00022842"/>
    </source>
</evidence>
<dbReference type="Pfam" id="PF21999">
    <property type="entry name" value="IMS_HHH_1"/>
    <property type="match status" value="1"/>
</dbReference>